<sequence length="464" mass="53345">MEKEYHINTRIIPKALEYLNNKQFIDCILTDGQYKYNAHKIILSQQSQWFFNYFDRHPTLDAIQEVPIPFNPNDIMKNLIEFLYSQPLRLTIDNAVTYLKASEVYGIAKLKMVITSYLSDVVHNQNLILKITKQFTEYGLIDSAIEYVGELATILCESPKHKRRIVYDSICPEILAAILKNKKFNKYSETGKIEIIDEFVGDKQLTENEKQSLETVIDWSKEKSYLHFVRNSCNWVTAATSRPLIKKILDIRRKDINIFEEEMKNPTSSMISRWYPFVWAECIANATECTKSPTIDVVSYANRLGKITSKSYSPVKYGLLQANATPQFAQLFGVENALHDSDSNYYLSQDMSFDANYHKPFYSLLFSPSSHFFPTKITIRSDIPRKLDTKRQYPKAIILEGNTGAGQLTDPICDNVEFKDGIADQQLKLNVPVASLKITLKGEEANGGSMLRIRYIDVKGYFMP</sequence>
<dbReference type="VEuPathDB" id="TrichDB:TRFO_27969"/>
<dbReference type="PANTHER" id="PTHR24410">
    <property type="entry name" value="HL07962P-RELATED"/>
    <property type="match status" value="1"/>
</dbReference>
<dbReference type="EMBL" id="MLAK01000790">
    <property type="protein sequence ID" value="OHT04525.1"/>
    <property type="molecule type" value="Genomic_DNA"/>
</dbReference>
<gene>
    <name evidence="2" type="ORF">TRFO_27969</name>
</gene>
<name>A0A1J4K4U9_9EUKA</name>
<evidence type="ECO:0000313" key="2">
    <source>
        <dbReference type="EMBL" id="OHT04525.1"/>
    </source>
</evidence>
<protein>
    <recommendedName>
        <fullName evidence="1">BTB domain-containing protein</fullName>
    </recommendedName>
</protein>
<proteinExistence type="predicted"/>
<dbReference type="GeneID" id="94840582"/>
<dbReference type="InterPro" id="IPR051481">
    <property type="entry name" value="BTB-POZ/Galectin-3-binding"/>
</dbReference>
<feature type="domain" description="BTB" evidence="1">
    <location>
        <begin position="25"/>
        <end position="92"/>
    </location>
</feature>
<accession>A0A1J4K4U9</accession>
<dbReference type="InterPro" id="IPR011333">
    <property type="entry name" value="SKP1/BTB/POZ_sf"/>
</dbReference>
<dbReference type="Pfam" id="PF00651">
    <property type="entry name" value="BTB"/>
    <property type="match status" value="1"/>
</dbReference>
<dbReference type="PANTHER" id="PTHR24410:SF23">
    <property type="entry name" value="BTB DOMAIN-CONTAINING PROTEIN-RELATED"/>
    <property type="match status" value="1"/>
</dbReference>
<dbReference type="Gene3D" id="3.30.710.10">
    <property type="entry name" value="Potassium Channel Kv1.1, Chain A"/>
    <property type="match status" value="1"/>
</dbReference>
<organism evidence="2 3">
    <name type="scientific">Tritrichomonas foetus</name>
    <dbReference type="NCBI Taxonomy" id="1144522"/>
    <lineage>
        <taxon>Eukaryota</taxon>
        <taxon>Metamonada</taxon>
        <taxon>Parabasalia</taxon>
        <taxon>Tritrichomonadida</taxon>
        <taxon>Tritrichomonadidae</taxon>
        <taxon>Tritrichomonas</taxon>
    </lineage>
</organism>
<dbReference type="OrthoDB" id="45365at2759"/>
<dbReference type="PROSITE" id="PS50097">
    <property type="entry name" value="BTB"/>
    <property type="match status" value="1"/>
</dbReference>
<dbReference type="AlphaFoldDB" id="A0A1J4K4U9"/>
<dbReference type="InterPro" id="IPR000210">
    <property type="entry name" value="BTB/POZ_dom"/>
</dbReference>
<reference evidence="2" key="1">
    <citation type="submission" date="2016-10" db="EMBL/GenBank/DDBJ databases">
        <authorList>
            <person name="Benchimol M."/>
            <person name="Almeida L.G."/>
            <person name="Vasconcelos A.T."/>
            <person name="Perreira-Neves A."/>
            <person name="Rosa I.A."/>
            <person name="Tasca T."/>
            <person name="Bogo M.R."/>
            <person name="de Souza W."/>
        </authorList>
    </citation>
    <scope>NUCLEOTIDE SEQUENCE [LARGE SCALE GENOMIC DNA]</scope>
    <source>
        <strain evidence="2">K</strain>
    </source>
</reference>
<keyword evidence="3" id="KW-1185">Reference proteome</keyword>
<dbReference type="Proteomes" id="UP000179807">
    <property type="component" value="Unassembled WGS sequence"/>
</dbReference>
<dbReference type="SMART" id="SM00225">
    <property type="entry name" value="BTB"/>
    <property type="match status" value="1"/>
</dbReference>
<evidence type="ECO:0000313" key="3">
    <source>
        <dbReference type="Proteomes" id="UP000179807"/>
    </source>
</evidence>
<dbReference type="RefSeq" id="XP_068357661.1">
    <property type="nucleotide sequence ID" value="XM_068505878.1"/>
</dbReference>
<evidence type="ECO:0000259" key="1">
    <source>
        <dbReference type="PROSITE" id="PS50097"/>
    </source>
</evidence>
<dbReference type="SUPFAM" id="SSF54695">
    <property type="entry name" value="POZ domain"/>
    <property type="match status" value="1"/>
</dbReference>
<dbReference type="CDD" id="cd18186">
    <property type="entry name" value="BTB_POZ_ZBTB_KLHL-like"/>
    <property type="match status" value="1"/>
</dbReference>
<comment type="caution">
    <text evidence="2">The sequence shown here is derived from an EMBL/GenBank/DDBJ whole genome shotgun (WGS) entry which is preliminary data.</text>
</comment>